<reference evidence="1" key="1">
    <citation type="submission" date="2021-02" db="EMBL/GenBank/DDBJ databases">
        <authorList>
            <person name="Nowell W R."/>
        </authorList>
    </citation>
    <scope>NUCLEOTIDE SEQUENCE</scope>
</reference>
<comment type="caution">
    <text evidence="1">The sequence shown here is derived from an EMBL/GenBank/DDBJ whole genome shotgun (WGS) entry which is preliminary data.</text>
</comment>
<accession>A0A820MWE0</accession>
<name>A0A820MWE0_9BILA</name>
<sequence length="48" mass="5332">ANSTADTRPIPNAAPVITIVCPIKLVFFGGIYEWPCAIFRHMNMTIIK</sequence>
<proteinExistence type="predicted"/>
<organism evidence="1 2">
    <name type="scientific">Adineta steineri</name>
    <dbReference type="NCBI Taxonomy" id="433720"/>
    <lineage>
        <taxon>Eukaryota</taxon>
        <taxon>Metazoa</taxon>
        <taxon>Spiralia</taxon>
        <taxon>Gnathifera</taxon>
        <taxon>Rotifera</taxon>
        <taxon>Eurotatoria</taxon>
        <taxon>Bdelloidea</taxon>
        <taxon>Adinetida</taxon>
        <taxon>Adinetidae</taxon>
        <taxon>Adineta</taxon>
    </lineage>
</organism>
<dbReference type="Proteomes" id="UP000663844">
    <property type="component" value="Unassembled WGS sequence"/>
</dbReference>
<gene>
    <name evidence="1" type="ORF">OXD698_LOCUS50318</name>
</gene>
<dbReference type="AlphaFoldDB" id="A0A820MWE0"/>
<evidence type="ECO:0000313" key="2">
    <source>
        <dbReference type="Proteomes" id="UP000663844"/>
    </source>
</evidence>
<evidence type="ECO:0000313" key="1">
    <source>
        <dbReference type="EMBL" id="CAF4379919.1"/>
    </source>
</evidence>
<protein>
    <submittedName>
        <fullName evidence="1">Uncharacterized protein</fullName>
    </submittedName>
</protein>
<dbReference type="EMBL" id="CAJOAZ010023934">
    <property type="protein sequence ID" value="CAF4379919.1"/>
    <property type="molecule type" value="Genomic_DNA"/>
</dbReference>
<feature type="non-terminal residue" evidence="1">
    <location>
        <position position="1"/>
    </location>
</feature>